<dbReference type="SUPFAM" id="SSF56104">
    <property type="entry name" value="SAICAR synthase-like"/>
    <property type="match status" value="1"/>
</dbReference>
<accession>A0A1B6GLG9</accession>
<dbReference type="PANTHER" id="PTHR12400:SF26">
    <property type="entry name" value="KINASE"/>
    <property type="match status" value="1"/>
</dbReference>
<dbReference type="Pfam" id="PF03770">
    <property type="entry name" value="IPK"/>
    <property type="match status" value="1"/>
</dbReference>
<evidence type="ECO:0000256" key="3">
    <source>
        <dbReference type="ARBA" id="ARBA00022777"/>
    </source>
</evidence>
<comment type="similarity">
    <text evidence="1 4">Belongs to the inositol phosphokinase (IPK) family.</text>
</comment>
<dbReference type="EC" id="2.7.-.-" evidence="4"/>
<reference evidence="5" key="1">
    <citation type="submission" date="2015-11" db="EMBL/GenBank/DDBJ databases">
        <title>De novo transcriptome assembly of four potential Pierce s Disease insect vectors from Arizona vineyards.</title>
        <authorList>
            <person name="Tassone E.E."/>
        </authorList>
    </citation>
    <scope>NUCLEOTIDE SEQUENCE</scope>
</reference>
<dbReference type="Gene3D" id="3.30.470.160">
    <property type="entry name" value="Inositol polyphosphate kinase"/>
    <property type="match status" value="1"/>
</dbReference>
<dbReference type="EMBL" id="GECZ01006483">
    <property type="protein sequence ID" value="JAS63286.1"/>
    <property type="molecule type" value="Transcribed_RNA"/>
</dbReference>
<sequence>MGDKTVGFPPETYSTSYNLRNEIKQYLIKKGLAIFHNGVLTPTNHHKKWDSNKEHHSERCCVKHKLLCWQSSDTKRTVSPSACTKKVRKRDEEHSLLKFLALNALELTAPASDVLLRQGTGTSPGHNGTGPGQWFQLSGHPDAFAPAGPGTIWKKCAGGTERAVYEALALEPALQDVTPRYLREVSYGGQTFIELEDLLHSFRDPHVMDIKMGTRTFLEDEVQNNKAREDLYRKMVALDPDAPTPEEHEMKAVTKLRYMQFREEQSSTCSHGFRIEAMKFRGSPPVTDLKCVKSDAQVLDAISLFLGNREDVRQRLVARLNDIRTKLETSKYFKKHEVVGSSLLLMFDDSKVGAWLIDFAKTRPVPENVTVNHRSTWSPGNHEEGFLFGLDQLIRVLEQVNTGAEERSPPPSTPLALTS</sequence>
<gene>
    <name evidence="5" type="ORF">g.15588</name>
</gene>
<evidence type="ECO:0000256" key="4">
    <source>
        <dbReference type="RuleBase" id="RU363090"/>
    </source>
</evidence>
<dbReference type="GO" id="GO:0046854">
    <property type="term" value="P:phosphatidylinositol phosphate biosynthetic process"/>
    <property type="evidence" value="ECO:0007669"/>
    <property type="project" value="TreeGrafter"/>
</dbReference>
<dbReference type="GO" id="GO:0000828">
    <property type="term" value="F:inositol hexakisphosphate kinase activity"/>
    <property type="evidence" value="ECO:0007669"/>
    <property type="project" value="TreeGrafter"/>
</dbReference>
<keyword evidence="3 4" id="KW-0418">Kinase</keyword>
<evidence type="ECO:0000313" key="5">
    <source>
        <dbReference type="EMBL" id="JAS63286.1"/>
    </source>
</evidence>
<dbReference type="InterPro" id="IPR038286">
    <property type="entry name" value="IPK_sf"/>
</dbReference>
<dbReference type="GO" id="GO:0032958">
    <property type="term" value="P:inositol phosphate biosynthetic process"/>
    <property type="evidence" value="ECO:0007669"/>
    <property type="project" value="InterPro"/>
</dbReference>
<dbReference type="GO" id="GO:0005737">
    <property type="term" value="C:cytoplasm"/>
    <property type="evidence" value="ECO:0007669"/>
    <property type="project" value="TreeGrafter"/>
</dbReference>
<dbReference type="GO" id="GO:0005634">
    <property type="term" value="C:nucleus"/>
    <property type="evidence" value="ECO:0007669"/>
    <property type="project" value="TreeGrafter"/>
</dbReference>
<keyword evidence="2 4" id="KW-0808">Transferase</keyword>
<evidence type="ECO:0000256" key="2">
    <source>
        <dbReference type="ARBA" id="ARBA00022679"/>
    </source>
</evidence>
<dbReference type="InterPro" id="IPR005522">
    <property type="entry name" value="IPK"/>
</dbReference>
<organism evidence="5">
    <name type="scientific">Cuerna arida</name>
    <dbReference type="NCBI Taxonomy" id="1464854"/>
    <lineage>
        <taxon>Eukaryota</taxon>
        <taxon>Metazoa</taxon>
        <taxon>Ecdysozoa</taxon>
        <taxon>Arthropoda</taxon>
        <taxon>Hexapoda</taxon>
        <taxon>Insecta</taxon>
        <taxon>Pterygota</taxon>
        <taxon>Neoptera</taxon>
        <taxon>Paraneoptera</taxon>
        <taxon>Hemiptera</taxon>
        <taxon>Auchenorrhyncha</taxon>
        <taxon>Membracoidea</taxon>
        <taxon>Cicadellidae</taxon>
        <taxon>Cicadellinae</taxon>
        <taxon>Proconiini</taxon>
        <taxon>Cuerna</taxon>
    </lineage>
</organism>
<protein>
    <recommendedName>
        <fullName evidence="4">Kinase</fullName>
        <ecNumber evidence="4">2.7.-.-</ecNumber>
    </recommendedName>
</protein>
<dbReference type="AlphaFoldDB" id="A0A1B6GLG9"/>
<dbReference type="PANTHER" id="PTHR12400">
    <property type="entry name" value="INOSITOL POLYPHOSPHATE KINASE"/>
    <property type="match status" value="1"/>
</dbReference>
<proteinExistence type="inferred from homology"/>
<evidence type="ECO:0000256" key="1">
    <source>
        <dbReference type="ARBA" id="ARBA00007374"/>
    </source>
</evidence>
<name>A0A1B6GLG9_9HEMI</name>